<evidence type="ECO:0000313" key="5">
    <source>
        <dbReference type="Proteomes" id="UP000548685"/>
    </source>
</evidence>
<evidence type="ECO:0000313" key="3">
    <source>
        <dbReference type="EMBL" id="MXP39930.1"/>
    </source>
</evidence>
<dbReference type="AlphaFoldDB" id="A0A6I4ULU9"/>
<evidence type="ECO:0000256" key="1">
    <source>
        <dbReference type="SAM" id="Phobius"/>
    </source>
</evidence>
<gene>
    <name evidence="2" type="ORF">FHS52_003171</name>
    <name evidence="3" type="ORF">GRI59_15085</name>
</gene>
<evidence type="ECO:0000313" key="2">
    <source>
        <dbReference type="EMBL" id="MBB3777176.1"/>
    </source>
</evidence>
<reference evidence="3 4" key="1">
    <citation type="submission" date="2019-12" db="EMBL/GenBank/DDBJ databases">
        <title>Genomic-based taxomic classification of the family Erythrobacteraceae.</title>
        <authorList>
            <person name="Xu L."/>
        </authorList>
    </citation>
    <scope>NUCLEOTIDE SEQUENCE [LARGE SCALE GENOMIC DNA]</scope>
    <source>
        <strain evidence="3 4">JCM 10282</strain>
    </source>
</reference>
<organism evidence="3 4">
    <name type="scientific">Erythrobacter ramosus</name>
    <dbReference type="NCBI Taxonomy" id="35811"/>
    <lineage>
        <taxon>Bacteria</taxon>
        <taxon>Pseudomonadati</taxon>
        <taxon>Pseudomonadota</taxon>
        <taxon>Alphaproteobacteria</taxon>
        <taxon>Sphingomonadales</taxon>
        <taxon>Erythrobacteraceae</taxon>
        <taxon>Erythrobacter/Porphyrobacter group</taxon>
        <taxon>Erythrobacter</taxon>
    </lineage>
</organism>
<keyword evidence="1" id="KW-0812">Transmembrane</keyword>
<keyword evidence="1" id="KW-0472">Membrane</keyword>
<sequence length="108" mass="11103">MSNTLTDTMTGHFQDSVDTAADALKAAASGTHEFTEEASAVLATASTEITKLAESLRAHAVDAAKDAAHYAKHEVEAHPLASLAAALTAVVAVMGMMAVSRKSKHAAQ</sequence>
<name>A0A6I4ULU9_9SPHN</name>
<comment type="caution">
    <text evidence="3">The sequence shown here is derived from an EMBL/GenBank/DDBJ whole genome shotgun (WGS) entry which is preliminary data.</text>
</comment>
<dbReference type="Proteomes" id="UP000430021">
    <property type="component" value="Unassembled WGS sequence"/>
</dbReference>
<feature type="transmembrane region" description="Helical" evidence="1">
    <location>
        <begin position="80"/>
        <end position="99"/>
    </location>
</feature>
<reference evidence="2 5" key="2">
    <citation type="submission" date="2020-08" db="EMBL/GenBank/DDBJ databases">
        <title>Genomic Encyclopedia of Type Strains, Phase IV (KMG-IV): sequencing the most valuable type-strain genomes for metagenomic binning, comparative biology and taxonomic classification.</title>
        <authorList>
            <person name="Goeker M."/>
        </authorList>
    </citation>
    <scope>NUCLEOTIDE SEQUENCE [LARGE SCALE GENOMIC DNA]</scope>
    <source>
        <strain evidence="2 5">DSM 8510</strain>
    </source>
</reference>
<dbReference type="EMBL" id="WTYB01000005">
    <property type="protein sequence ID" value="MXP39930.1"/>
    <property type="molecule type" value="Genomic_DNA"/>
</dbReference>
<proteinExistence type="predicted"/>
<evidence type="ECO:0000313" key="4">
    <source>
        <dbReference type="Proteomes" id="UP000430021"/>
    </source>
</evidence>
<protein>
    <submittedName>
        <fullName evidence="2">ElaB/YqjD/DUF883 family membrane-anchored ribosome-binding protein</fullName>
    </submittedName>
</protein>
<dbReference type="EMBL" id="JACICE010000005">
    <property type="protein sequence ID" value="MBB3777176.1"/>
    <property type="molecule type" value="Genomic_DNA"/>
</dbReference>
<keyword evidence="5" id="KW-1185">Reference proteome</keyword>
<keyword evidence="1" id="KW-1133">Transmembrane helix</keyword>
<dbReference type="Proteomes" id="UP000548685">
    <property type="component" value="Unassembled WGS sequence"/>
</dbReference>
<dbReference type="RefSeq" id="WP_160762081.1">
    <property type="nucleotide sequence ID" value="NZ_BAAADZ010000008.1"/>
</dbReference>
<accession>A0A6I4ULU9</accession>